<sequence length="261" mass="28440">MLEFEEKLIGALAGLRGKAGVSIEIEGECFNFNSEEVFPSASVIKVPILIEGLRQAEAGEISLNQVLSIQDRVGGSGVLQTLSDQVTLTVKDLLTLMITVSDNTATNMMIDLLGMDAINQSMKKLGLEKTVLKRKMMDFAAIQRGLNNVTTASDLITCLKVITEGDCLSEKSQKLALEIMTYQQFHDKLSGAINTEKILVASKSGSLPGVENDCAIFKYQGKTAYAAVLMDQLEDEYNSRRVISKIGKGIYDCLIDKCTDP</sequence>
<evidence type="ECO:0000313" key="2">
    <source>
        <dbReference type="EMBL" id="GHH96757.1"/>
    </source>
</evidence>
<reference evidence="2 3" key="1">
    <citation type="journal article" date="2022" name="Int. J. Syst. Evol. Microbiol.">
        <title>Neobacillus kokaensis sp. nov., isolated from soil.</title>
        <authorList>
            <person name="Yuki K."/>
            <person name="Matsubara H."/>
            <person name="Yamaguchi S."/>
        </authorList>
    </citation>
    <scope>NUCLEOTIDE SEQUENCE [LARGE SCALE GENOMIC DNA]</scope>
    <source>
        <strain evidence="2 3">LOB 377</strain>
    </source>
</reference>
<protein>
    <submittedName>
        <fullName evidence="2">Serine hydrolase</fullName>
    </submittedName>
</protein>
<dbReference type="InterPro" id="IPR045155">
    <property type="entry name" value="Beta-lactam_cat"/>
</dbReference>
<dbReference type="Gene3D" id="3.40.710.10">
    <property type="entry name" value="DD-peptidase/beta-lactamase superfamily"/>
    <property type="match status" value="1"/>
</dbReference>
<evidence type="ECO:0000313" key="3">
    <source>
        <dbReference type="Proteomes" id="UP000637074"/>
    </source>
</evidence>
<organism evidence="2 3">
    <name type="scientific">Neobacillus kokaensis</name>
    <dbReference type="NCBI Taxonomy" id="2759023"/>
    <lineage>
        <taxon>Bacteria</taxon>
        <taxon>Bacillati</taxon>
        <taxon>Bacillota</taxon>
        <taxon>Bacilli</taxon>
        <taxon>Bacillales</taxon>
        <taxon>Bacillaceae</taxon>
        <taxon>Neobacillus</taxon>
    </lineage>
</organism>
<accession>A0ABQ3MZD6</accession>
<dbReference type="Proteomes" id="UP000637074">
    <property type="component" value="Unassembled WGS sequence"/>
</dbReference>
<dbReference type="EMBL" id="BNDS01000001">
    <property type="protein sequence ID" value="GHH96757.1"/>
    <property type="molecule type" value="Genomic_DNA"/>
</dbReference>
<dbReference type="GO" id="GO:0016787">
    <property type="term" value="F:hydrolase activity"/>
    <property type="evidence" value="ECO:0007669"/>
    <property type="project" value="UniProtKB-KW"/>
</dbReference>
<dbReference type="InterPro" id="IPR000871">
    <property type="entry name" value="Beta-lactam_class-A"/>
</dbReference>
<dbReference type="RefSeq" id="WP_223282538.1">
    <property type="nucleotide sequence ID" value="NZ_BNDS01000001.1"/>
</dbReference>
<name>A0ABQ3MZD6_9BACI</name>
<gene>
    <name evidence="2" type="ORF">AM1BK_03000</name>
</gene>
<dbReference type="PANTHER" id="PTHR35333">
    <property type="entry name" value="BETA-LACTAMASE"/>
    <property type="match status" value="1"/>
</dbReference>
<dbReference type="InterPro" id="IPR012338">
    <property type="entry name" value="Beta-lactam/transpept-like"/>
</dbReference>
<keyword evidence="3" id="KW-1185">Reference proteome</keyword>
<dbReference type="SUPFAM" id="SSF56601">
    <property type="entry name" value="beta-lactamase/transpeptidase-like"/>
    <property type="match status" value="1"/>
</dbReference>
<feature type="domain" description="Beta-lactamase class A catalytic" evidence="1">
    <location>
        <begin position="27"/>
        <end position="229"/>
    </location>
</feature>
<dbReference type="PANTHER" id="PTHR35333:SF4">
    <property type="entry name" value="SLR0121 PROTEIN"/>
    <property type="match status" value="1"/>
</dbReference>
<comment type="caution">
    <text evidence="2">The sequence shown here is derived from an EMBL/GenBank/DDBJ whole genome shotgun (WGS) entry which is preliminary data.</text>
</comment>
<proteinExistence type="predicted"/>
<evidence type="ECO:0000259" key="1">
    <source>
        <dbReference type="Pfam" id="PF13354"/>
    </source>
</evidence>
<keyword evidence="2" id="KW-0378">Hydrolase</keyword>
<dbReference type="Pfam" id="PF13354">
    <property type="entry name" value="Beta-lactamase2"/>
    <property type="match status" value="1"/>
</dbReference>